<feature type="binding site" evidence="6">
    <location>
        <position position="107"/>
    </location>
    <ligand>
        <name>a divalent metal cation</name>
        <dbReference type="ChEBI" id="CHEBI:60240"/>
        <label>2</label>
        <note>catalytic</note>
    </ligand>
</feature>
<dbReference type="EMBL" id="JBHUMA010000004">
    <property type="protein sequence ID" value="MFD2597900.1"/>
    <property type="molecule type" value="Genomic_DNA"/>
</dbReference>
<evidence type="ECO:0000256" key="1">
    <source>
        <dbReference type="ARBA" id="ARBA00002521"/>
    </source>
</evidence>
<evidence type="ECO:0000256" key="2">
    <source>
        <dbReference type="ARBA" id="ARBA00022438"/>
    </source>
</evidence>
<feature type="domain" description="Peptidase M24" evidence="8">
    <location>
        <begin position="13"/>
        <end position="240"/>
    </location>
</feature>
<organism evidence="9 10">
    <name type="scientific">Sphingobacterium corticis</name>
    <dbReference type="NCBI Taxonomy" id="1812823"/>
    <lineage>
        <taxon>Bacteria</taxon>
        <taxon>Pseudomonadati</taxon>
        <taxon>Bacteroidota</taxon>
        <taxon>Sphingobacteriia</taxon>
        <taxon>Sphingobacteriales</taxon>
        <taxon>Sphingobacteriaceae</taxon>
        <taxon>Sphingobacterium</taxon>
    </lineage>
</organism>
<comment type="caution">
    <text evidence="9">The sequence shown here is derived from an EMBL/GenBank/DDBJ whole genome shotgun (WGS) entry which is preliminary data.</text>
</comment>
<keyword evidence="10" id="KW-1185">Reference proteome</keyword>
<evidence type="ECO:0000256" key="5">
    <source>
        <dbReference type="ARBA" id="ARBA00022801"/>
    </source>
</evidence>
<dbReference type="NCBIfam" id="TIGR00500">
    <property type="entry name" value="met_pdase_I"/>
    <property type="match status" value="1"/>
</dbReference>
<evidence type="ECO:0000256" key="3">
    <source>
        <dbReference type="ARBA" id="ARBA00022670"/>
    </source>
</evidence>
<comment type="function">
    <text evidence="1 6">Removes the N-terminal methionine from nascent proteins. The N-terminal methionine is often cleaved when the second residue in the primary sequence is small and uncharged (Met-Ala-, Cys, Gly, Pro, Ser, Thr, or Val). Requires deformylation of the N(alpha)-formylated initiator methionine before it can be hydrolyzed.</text>
</comment>
<dbReference type="SUPFAM" id="SSF55920">
    <property type="entry name" value="Creatinase/aminopeptidase"/>
    <property type="match status" value="1"/>
</dbReference>
<feature type="binding site" evidence="6">
    <location>
        <position position="96"/>
    </location>
    <ligand>
        <name>a divalent metal cation</name>
        <dbReference type="ChEBI" id="CHEBI:60240"/>
        <label>1</label>
    </ligand>
</feature>
<feature type="binding site" evidence="6">
    <location>
        <position position="170"/>
    </location>
    <ligand>
        <name>a divalent metal cation</name>
        <dbReference type="ChEBI" id="CHEBI:60240"/>
        <label>2</label>
        <note>catalytic</note>
    </ligand>
</feature>
<dbReference type="Gene3D" id="3.90.230.10">
    <property type="entry name" value="Creatinase/methionine aminopeptidase superfamily"/>
    <property type="match status" value="1"/>
</dbReference>
<name>A0ABW5NHJ8_9SPHI</name>
<comment type="cofactor">
    <cofactor evidence="6">
        <name>Co(2+)</name>
        <dbReference type="ChEBI" id="CHEBI:48828"/>
    </cofactor>
    <cofactor evidence="6">
        <name>Zn(2+)</name>
        <dbReference type="ChEBI" id="CHEBI:29105"/>
    </cofactor>
    <cofactor evidence="6">
        <name>Mn(2+)</name>
        <dbReference type="ChEBI" id="CHEBI:29035"/>
    </cofactor>
    <cofactor evidence="6">
        <name>Fe(2+)</name>
        <dbReference type="ChEBI" id="CHEBI:29033"/>
    </cofactor>
    <text evidence="6">Binds 2 divalent metal cations per subunit. Has a high-affinity and a low affinity metal-binding site. The true nature of the physiological cofactor is under debate. The enzyme is active with cobalt, zinc, manganese or divalent iron ions. Most likely, methionine aminopeptidases function as mononuclear Fe(2+)-metalloproteases under physiological conditions, and the catalytically relevant metal-binding site has been assigned to the histidine-containing high-affinity site.</text>
</comment>
<dbReference type="EC" id="3.4.11.18" evidence="6 7"/>
<comment type="similarity">
    <text evidence="6">Belongs to the peptidase M24A family. Methionine aminopeptidase type 1 subfamily.</text>
</comment>
<feature type="binding site" evidence="6">
    <location>
        <position position="203"/>
    </location>
    <ligand>
        <name>a divalent metal cation</name>
        <dbReference type="ChEBI" id="CHEBI:60240"/>
        <label>2</label>
        <note>catalytic</note>
    </ligand>
</feature>
<sequence>MSKIFLKTDEEIEQVRESAKVLSHLLAEIAGRVEPGITTLSLDKLAFDFIQDHGGTPAFLNYQGFPFSLCISVNDQIVHGFPSDYVLKDGDIVSVDGGVNLNGFISDSAYTFAVGNISDEAQQLLDVTKAALEKGVEQAIVGKRVGDISAAVQDHVIPYKYGIVRELVGHGVGFHLHEKPEVPNYGKRGSGSKLEQGVVICIEPMINAGKAGVKFWDDGWTVSTIDGKLSAHFEQMVAIRKGKPDVLLDFKEIEEVLSKK</sequence>
<keyword evidence="3 6" id="KW-0645">Protease</keyword>
<feature type="binding site" evidence="6">
    <location>
        <position position="234"/>
    </location>
    <ligand>
        <name>a divalent metal cation</name>
        <dbReference type="ChEBI" id="CHEBI:60240"/>
        <label>2</label>
        <note>catalytic</note>
    </ligand>
</feature>
<dbReference type="InterPro" id="IPR001714">
    <property type="entry name" value="Pept_M24_MAP"/>
</dbReference>
<protein>
    <recommendedName>
        <fullName evidence="6 7">Methionine aminopeptidase</fullName>
        <shortName evidence="6">MAP</shortName>
        <shortName evidence="6">MetAP</shortName>
        <ecNumber evidence="6 7">3.4.11.18</ecNumber>
    </recommendedName>
    <alternativeName>
        <fullName evidence="6">Peptidase M</fullName>
    </alternativeName>
</protein>
<dbReference type="PRINTS" id="PR00599">
    <property type="entry name" value="MAPEPTIDASE"/>
</dbReference>
<dbReference type="PANTHER" id="PTHR43330">
    <property type="entry name" value="METHIONINE AMINOPEPTIDASE"/>
    <property type="match status" value="1"/>
</dbReference>
<comment type="catalytic activity">
    <reaction evidence="6 7">
        <text>Release of N-terminal amino acids, preferentially methionine, from peptides and arylamides.</text>
        <dbReference type="EC" id="3.4.11.18"/>
    </reaction>
</comment>
<gene>
    <name evidence="6 9" type="primary">map</name>
    <name evidence="9" type="ORF">ACFSQ3_02965</name>
</gene>
<dbReference type="InterPro" id="IPR000994">
    <property type="entry name" value="Pept_M24"/>
</dbReference>
<evidence type="ECO:0000259" key="8">
    <source>
        <dbReference type="Pfam" id="PF00557"/>
    </source>
</evidence>
<dbReference type="InterPro" id="IPR036005">
    <property type="entry name" value="Creatinase/aminopeptidase-like"/>
</dbReference>
<dbReference type="InterPro" id="IPR002467">
    <property type="entry name" value="Pept_M24A_MAP1"/>
</dbReference>
<comment type="subunit">
    <text evidence="6">Monomer.</text>
</comment>
<accession>A0ABW5NHJ8</accession>
<dbReference type="Pfam" id="PF00557">
    <property type="entry name" value="Peptidase_M24"/>
    <property type="match status" value="1"/>
</dbReference>
<keyword evidence="5 6" id="KW-0378">Hydrolase</keyword>
<feature type="binding site" evidence="6">
    <location>
        <position position="107"/>
    </location>
    <ligand>
        <name>a divalent metal cation</name>
        <dbReference type="ChEBI" id="CHEBI:60240"/>
        <label>1</label>
    </ligand>
</feature>
<dbReference type="GO" id="GO:0004239">
    <property type="term" value="F:initiator methionyl aminopeptidase activity"/>
    <property type="evidence" value="ECO:0007669"/>
    <property type="project" value="UniProtKB-EC"/>
</dbReference>
<dbReference type="RefSeq" id="WP_380867348.1">
    <property type="nucleotide sequence ID" value="NZ_JBHUMA010000004.1"/>
</dbReference>
<evidence type="ECO:0000256" key="6">
    <source>
        <dbReference type="HAMAP-Rule" id="MF_01974"/>
    </source>
</evidence>
<dbReference type="Proteomes" id="UP001597393">
    <property type="component" value="Unassembled WGS sequence"/>
</dbReference>
<dbReference type="PANTHER" id="PTHR43330:SF27">
    <property type="entry name" value="METHIONINE AMINOPEPTIDASE"/>
    <property type="match status" value="1"/>
</dbReference>
<keyword evidence="4 6" id="KW-0479">Metal-binding</keyword>
<feature type="binding site" evidence="6">
    <location>
        <position position="177"/>
    </location>
    <ligand>
        <name>substrate</name>
    </ligand>
</feature>
<dbReference type="HAMAP" id="MF_01974">
    <property type="entry name" value="MetAP_1"/>
    <property type="match status" value="1"/>
</dbReference>
<evidence type="ECO:0000256" key="7">
    <source>
        <dbReference type="RuleBase" id="RU003653"/>
    </source>
</evidence>
<feature type="binding site" evidence="6">
    <location>
        <position position="79"/>
    </location>
    <ligand>
        <name>substrate</name>
    </ligand>
</feature>
<feature type="binding site" evidence="6">
    <location>
        <position position="234"/>
    </location>
    <ligand>
        <name>a divalent metal cation</name>
        <dbReference type="ChEBI" id="CHEBI:60240"/>
        <label>1</label>
    </ligand>
</feature>
<keyword evidence="2 6" id="KW-0031">Aminopeptidase</keyword>
<evidence type="ECO:0000313" key="9">
    <source>
        <dbReference type="EMBL" id="MFD2597900.1"/>
    </source>
</evidence>
<evidence type="ECO:0000256" key="4">
    <source>
        <dbReference type="ARBA" id="ARBA00022723"/>
    </source>
</evidence>
<dbReference type="CDD" id="cd01086">
    <property type="entry name" value="MetAP1"/>
    <property type="match status" value="1"/>
</dbReference>
<proteinExistence type="inferred from homology"/>
<evidence type="ECO:0000313" key="10">
    <source>
        <dbReference type="Proteomes" id="UP001597393"/>
    </source>
</evidence>
<reference evidence="10" key="1">
    <citation type="journal article" date="2019" name="Int. J. Syst. Evol. Microbiol.">
        <title>The Global Catalogue of Microorganisms (GCM) 10K type strain sequencing project: providing services to taxonomists for standard genome sequencing and annotation.</title>
        <authorList>
            <consortium name="The Broad Institute Genomics Platform"/>
            <consortium name="The Broad Institute Genome Sequencing Center for Infectious Disease"/>
            <person name="Wu L."/>
            <person name="Ma J."/>
        </authorList>
    </citation>
    <scope>NUCLEOTIDE SEQUENCE [LARGE SCALE GENOMIC DNA]</scope>
    <source>
        <strain evidence="10">KCTC 42248</strain>
    </source>
</reference>